<organism evidence="11 12">
    <name type="scientific">Candidatus Nesterenkonia stercoripullorum</name>
    <dbReference type="NCBI Taxonomy" id="2838701"/>
    <lineage>
        <taxon>Bacteria</taxon>
        <taxon>Bacillati</taxon>
        <taxon>Actinomycetota</taxon>
        <taxon>Actinomycetes</taxon>
        <taxon>Micrococcales</taxon>
        <taxon>Micrococcaceae</taxon>
        <taxon>Nesterenkonia</taxon>
    </lineage>
</organism>
<evidence type="ECO:0000313" key="12">
    <source>
        <dbReference type="Proteomes" id="UP000824151"/>
    </source>
</evidence>
<keyword evidence="3" id="KW-0813">Transport</keyword>
<dbReference type="GO" id="GO:0055085">
    <property type="term" value="P:transmembrane transport"/>
    <property type="evidence" value="ECO:0007669"/>
    <property type="project" value="TreeGrafter"/>
</dbReference>
<feature type="transmembrane region" description="Helical" evidence="10">
    <location>
        <begin position="244"/>
        <end position="273"/>
    </location>
</feature>
<evidence type="ECO:0000256" key="4">
    <source>
        <dbReference type="ARBA" id="ARBA00022475"/>
    </source>
</evidence>
<feature type="transmembrane region" description="Helical" evidence="10">
    <location>
        <begin position="309"/>
        <end position="331"/>
    </location>
</feature>
<dbReference type="PANTHER" id="PTHR21716">
    <property type="entry name" value="TRANSMEMBRANE PROTEIN"/>
    <property type="match status" value="1"/>
</dbReference>
<feature type="region of interest" description="Disordered" evidence="9">
    <location>
        <begin position="493"/>
        <end position="541"/>
    </location>
</feature>
<comment type="similarity">
    <text evidence="2">Belongs to the autoinducer-2 exporter (AI-2E) (TC 2.A.86) family.</text>
</comment>
<keyword evidence="4" id="KW-1003">Cell membrane</keyword>
<protein>
    <submittedName>
        <fullName evidence="11">AI-2E family transporter</fullName>
    </submittedName>
</protein>
<dbReference type="PANTHER" id="PTHR21716:SF53">
    <property type="entry name" value="PERMEASE PERM-RELATED"/>
    <property type="match status" value="1"/>
</dbReference>
<evidence type="ECO:0000256" key="1">
    <source>
        <dbReference type="ARBA" id="ARBA00004651"/>
    </source>
</evidence>
<reference evidence="11" key="2">
    <citation type="submission" date="2021-04" db="EMBL/GenBank/DDBJ databases">
        <authorList>
            <person name="Gilroy R."/>
        </authorList>
    </citation>
    <scope>NUCLEOTIDE SEQUENCE</scope>
    <source>
        <strain evidence="11">ChiHejej3B27-3195</strain>
    </source>
</reference>
<evidence type="ECO:0000256" key="8">
    <source>
        <dbReference type="SAM" id="Coils"/>
    </source>
</evidence>
<reference evidence="11" key="1">
    <citation type="journal article" date="2021" name="PeerJ">
        <title>Extensive microbial diversity within the chicken gut microbiome revealed by metagenomics and culture.</title>
        <authorList>
            <person name="Gilroy R."/>
            <person name="Ravi A."/>
            <person name="Getino M."/>
            <person name="Pursley I."/>
            <person name="Horton D.L."/>
            <person name="Alikhan N.F."/>
            <person name="Baker D."/>
            <person name="Gharbi K."/>
            <person name="Hall N."/>
            <person name="Watson M."/>
            <person name="Adriaenssens E.M."/>
            <person name="Foster-Nyarko E."/>
            <person name="Jarju S."/>
            <person name="Secka A."/>
            <person name="Antonio M."/>
            <person name="Oren A."/>
            <person name="Chaudhuri R.R."/>
            <person name="La Ragione R."/>
            <person name="Hildebrand F."/>
            <person name="Pallen M.J."/>
        </authorList>
    </citation>
    <scope>NUCLEOTIDE SEQUENCE</scope>
    <source>
        <strain evidence="11">ChiHejej3B27-3195</strain>
    </source>
</reference>
<evidence type="ECO:0000256" key="6">
    <source>
        <dbReference type="ARBA" id="ARBA00022989"/>
    </source>
</evidence>
<evidence type="ECO:0000256" key="3">
    <source>
        <dbReference type="ARBA" id="ARBA00022448"/>
    </source>
</evidence>
<proteinExistence type="inferred from homology"/>
<comment type="caution">
    <text evidence="11">The sequence shown here is derived from an EMBL/GenBank/DDBJ whole genome shotgun (WGS) entry which is preliminary data.</text>
</comment>
<comment type="subcellular location">
    <subcellularLocation>
        <location evidence="1">Cell membrane</location>
        <topology evidence="1">Multi-pass membrane protein</topology>
    </subcellularLocation>
</comment>
<dbReference type="GO" id="GO:0005886">
    <property type="term" value="C:plasma membrane"/>
    <property type="evidence" value="ECO:0007669"/>
    <property type="project" value="UniProtKB-SubCell"/>
</dbReference>
<dbReference type="Proteomes" id="UP000824151">
    <property type="component" value="Unassembled WGS sequence"/>
</dbReference>
<feature type="transmembrane region" description="Helical" evidence="10">
    <location>
        <begin position="337"/>
        <end position="356"/>
    </location>
</feature>
<dbReference type="Pfam" id="PF01594">
    <property type="entry name" value="AI-2E_transport"/>
    <property type="match status" value="1"/>
</dbReference>
<feature type="compositionally biased region" description="Basic and acidic residues" evidence="9">
    <location>
        <begin position="511"/>
        <end position="521"/>
    </location>
</feature>
<gene>
    <name evidence="11" type="ORF">H9871_02245</name>
</gene>
<feature type="coiled-coil region" evidence="8">
    <location>
        <begin position="458"/>
        <end position="485"/>
    </location>
</feature>
<dbReference type="EMBL" id="DXGD01000085">
    <property type="protein sequence ID" value="HIW98941.1"/>
    <property type="molecule type" value="Genomic_DNA"/>
</dbReference>
<feature type="transmembrane region" description="Helical" evidence="10">
    <location>
        <begin position="363"/>
        <end position="387"/>
    </location>
</feature>
<sequence>MNSADTSPGSPGRSVSHSGEDPPEGATASDGADGSRAEAGAATSHAEGAHGAAGASSRPVGSPASYESDGASVVETVPPEEVAAEVRAAVTEEQRIQDDIPWGVRIAAAWSWRIIIILIFAGVLFWLFSFVSLLIIPLMIAALLAPLLMPLHRVLLKIKFPRVVAAITSILTLIAGVVGLLYLVGQEIIQGFAAMSSQVTEGVLELLNQADSMAREWGINISTDQLDQWLSEAQSTLEDNASAILGGAMTIGTTAGNIMVGLILALFTLIFFLSDGHTIWNFLVKFVPGKHRPAIHGAGRRGWTALGSYIRIQVFVAAVDAIGIGVGAALLGVPLALPVAVLVFLGSFIPIVGAVVTGAVAVLLALVAQGFITAVIMLGVVLLVQQVESNILQPIVMGKAVKLHPLAVVLAVTAGTTLLGIVGALFAVPVLAFINRATQYLVKEEWRHDEQALEMERNQREESVKRAAQREVHEAQEQATMATLKERIQQTVPGLNLERRHGAKRAAAAAEAERGTGHAETDAENQGKTNDAEHTSGGASQ</sequence>
<feature type="transmembrane region" description="Helical" evidence="10">
    <location>
        <begin position="134"/>
        <end position="151"/>
    </location>
</feature>
<evidence type="ECO:0000313" key="11">
    <source>
        <dbReference type="EMBL" id="HIW98941.1"/>
    </source>
</evidence>
<evidence type="ECO:0000256" key="2">
    <source>
        <dbReference type="ARBA" id="ARBA00009773"/>
    </source>
</evidence>
<feature type="compositionally biased region" description="Polar residues" evidence="9">
    <location>
        <begin position="1"/>
        <end position="17"/>
    </location>
</feature>
<evidence type="ECO:0000256" key="7">
    <source>
        <dbReference type="ARBA" id="ARBA00023136"/>
    </source>
</evidence>
<dbReference type="InterPro" id="IPR002549">
    <property type="entry name" value="AI-2E-like"/>
</dbReference>
<name>A0A9D1RZ99_9MICC</name>
<keyword evidence="6 10" id="KW-1133">Transmembrane helix</keyword>
<feature type="compositionally biased region" description="Low complexity" evidence="9">
    <location>
        <begin position="37"/>
        <end position="58"/>
    </location>
</feature>
<evidence type="ECO:0000256" key="5">
    <source>
        <dbReference type="ARBA" id="ARBA00022692"/>
    </source>
</evidence>
<accession>A0A9D1RZ99</accession>
<keyword evidence="7 10" id="KW-0472">Membrane</keyword>
<feature type="transmembrane region" description="Helical" evidence="10">
    <location>
        <begin position="407"/>
        <end position="434"/>
    </location>
</feature>
<keyword evidence="5 10" id="KW-0812">Transmembrane</keyword>
<evidence type="ECO:0000256" key="10">
    <source>
        <dbReference type="SAM" id="Phobius"/>
    </source>
</evidence>
<feature type="transmembrane region" description="Helical" evidence="10">
    <location>
        <begin position="163"/>
        <end position="185"/>
    </location>
</feature>
<dbReference type="AlphaFoldDB" id="A0A9D1RZ99"/>
<feature type="region of interest" description="Disordered" evidence="9">
    <location>
        <begin position="1"/>
        <end position="72"/>
    </location>
</feature>
<keyword evidence="8" id="KW-0175">Coiled coil</keyword>
<evidence type="ECO:0000256" key="9">
    <source>
        <dbReference type="SAM" id="MobiDB-lite"/>
    </source>
</evidence>